<evidence type="ECO:0000313" key="2">
    <source>
        <dbReference type="EMBL" id="MYL20658.1"/>
    </source>
</evidence>
<accession>A0A845DU29</accession>
<feature type="transmembrane region" description="Helical" evidence="1">
    <location>
        <begin position="6"/>
        <end position="24"/>
    </location>
</feature>
<protein>
    <submittedName>
        <fullName evidence="2">Uncharacterized protein</fullName>
    </submittedName>
</protein>
<comment type="caution">
    <text evidence="2">The sequence shown here is derived from an EMBL/GenBank/DDBJ whole genome shotgun (WGS) entry which is preliminary data.</text>
</comment>
<sequence length="161" mass="17582">MTRIWFRYLVYALIFLLVSFIAFLKLNPPLEHGSIGSTEDKQSVIVALGNKSMLGSIHITDVSINDDEVPSHVNVQISDTEKGFTLTDTHALLGETHHTQAFTSFSLGPDTSPLAAKTVAAATDPAPATIYGLSIAEDTTISRIKVTYRYFGLIFSKTIHV</sequence>
<proteinExistence type="predicted"/>
<gene>
    <name evidence="2" type="ORF">GLW04_12205</name>
</gene>
<organism evidence="2 3">
    <name type="scientific">Halobacillus litoralis</name>
    <dbReference type="NCBI Taxonomy" id="45668"/>
    <lineage>
        <taxon>Bacteria</taxon>
        <taxon>Bacillati</taxon>
        <taxon>Bacillota</taxon>
        <taxon>Bacilli</taxon>
        <taxon>Bacillales</taxon>
        <taxon>Bacillaceae</taxon>
        <taxon>Halobacillus</taxon>
    </lineage>
</organism>
<name>A0A845DU29_9BACI</name>
<evidence type="ECO:0000313" key="3">
    <source>
        <dbReference type="Proteomes" id="UP000460949"/>
    </source>
</evidence>
<dbReference type="AlphaFoldDB" id="A0A845DU29"/>
<reference evidence="2 3" key="1">
    <citation type="submission" date="2019-11" db="EMBL/GenBank/DDBJ databases">
        <title>Genome sequences of 17 halophilic strains isolated from different environments.</title>
        <authorList>
            <person name="Furrow R.E."/>
        </authorList>
    </citation>
    <scope>NUCLEOTIDE SEQUENCE [LARGE SCALE GENOMIC DNA]</scope>
    <source>
        <strain evidence="2 3">22511_23_Filter</strain>
    </source>
</reference>
<dbReference type="Proteomes" id="UP000460949">
    <property type="component" value="Unassembled WGS sequence"/>
</dbReference>
<dbReference type="EMBL" id="WMET01000002">
    <property type="protein sequence ID" value="MYL20658.1"/>
    <property type="molecule type" value="Genomic_DNA"/>
</dbReference>
<keyword evidence="1" id="KW-1133">Transmembrane helix</keyword>
<keyword evidence="1" id="KW-0472">Membrane</keyword>
<evidence type="ECO:0000256" key="1">
    <source>
        <dbReference type="SAM" id="Phobius"/>
    </source>
</evidence>
<keyword evidence="1" id="KW-0812">Transmembrane</keyword>